<dbReference type="PROSITE" id="PS51873">
    <property type="entry name" value="TRIAD"/>
    <property type="match status" value="1"/>
</dbReference>
<dbReference type="EMBL" id="QWIP01000220">
    <property type="protein sequence ID" value="RMY68875.1"/>
    <property type="molecule type" value="Genomic_DNA"/>
</dbReference>
<keyword evidence="5" id="KW-0677">Repeat</keyword>
<evidence type="ECO:0000256" key="8">
    <source>
        <dbReference type="ARBA" id="ARBA00022833"/>
    </source>
</evidence>
<dbReference type="SUPFAM" id="SSF57850">
    <property type="entry name" value="RING/U-box"/>
    <property type="match status" value="1"/>
</dbReference>
<evidence type="ECO:0000313" key="12">
    <source>
        <dbReference type="Proteomes" id="UP000269276"/>
    </source>
</evidence>
<feature type="region of interest" description="Disordered" evidence="9">
    <location>
        <begin position="222"/>
        <end position="258"/>
    </location>
</feature>
<keyword evidence="4" id="KW-0479">Metal-binding</keyword>
<dbReference type="Gene3D" id="1.20.120.1750">
    <property type="match status" value="1"/>
</dbReference>
<comment type="caution">
    <text evidence="11">The sequence shown here is derived from an EMBL/GenBank/DDBJ whole genome shotgun (WGS) entry which is preliminary data.</text>
</comment>
<keyword evidence="6" id="KW-0863">Zinc-finger</keyword>
<dbReference type="InterPro" id="IPR031127">
    <property type="entry name" value="E3_UB_ligase_RBR"/>
</dbReference>
<evidence type="ECO:0000256" key="1">
    <source>
        <dbReference type="ARBA" id="ARBA00001798"/>
    </source>
</evidence>
<dbReference type="GO" id="GO:0016567">
    <property type="term" value="P:protein ubiquitination"/>
    <property type="evidence" value="ECO:0007669"/>
    <property type="project" value="InterPro"/>
</dbReference>
<feature type="region of interest" description="Disordered" evidence="9">
    <location>
        <begin position="270"/>
        <end position="322"/>
    </location>
</feature>
<evidence type="ECO:0000256" key="2">
    <source>
        <dbReference type="ARBA" id="ARBA00012251"/>
    </source>
</evidence>
<feature type="compositionally biased region" description="Low complexity" evidence="9">
    <location>
        <begin position="241"/>
        <end position="255"/>
    </location>
</feature>
<dbReference type="OrthoDB" id="10009520at2759"/>
<feature type="compositionally biased region" description="Polar residues" evidence="9">
    <location>
        <begin position="299"/>
        <end position="315"/>
    </location>
</feature>
<dbReference type="EC" id="2.3.2.31" evidence="2"/>
<dbReference type="GO" id="GO:0008270">
    <property type="term" value="F:zinc ion binding"/>
    <property type="evidence" value="ECO:0007669"/>
    <property type="project" value="UniProtKB-KW"/>
</dbReference>
<keyword evidence="8" id="KW-0862">Zinc</keyword>
<sequence length="431" mass="47962">MATPEEDQPPPTPRCVVCDDTGDEYPLIQPCRLCRSDYCLLCLAGMFYAAATFSGRMPPRCCTLLQIHTALPLLDAQDADTYRAKLEEFLTPDKVYCPAPRCSAFIPPRFIPLGPTSPPSSPGPISQQEYKPTALRVFPCPKCHVAICTKCKQIEHGTQPCDTTRRDEELAMLKQFGLKQRPNCKQAIRKMFGCSHIQCRCGAHFCYHCQLSVRDCDGSCDRYDEESSGQDSDAATATEASQESQVQSQQQQQVEGYEDADTNVDIQVARDGIAPNVTTNYPTEAVPESETKGDPHHGMQSQHTGQHDSTGSEITPVNLDAGGSVRWEDSGLDFGSEPDDNTAYHQIWSCLHDFVEYLPIEDGFDHGREDLMECNRCFQRVAPAKLPETHIGGFKVAPGAVEDYIVKDDDRAWECLMCRLVTCTRCKEILE</sequence>
<keyword evidence="7" id="KW-0833">Ubl conjugation pathway</keyword>
<dbReference type="AlphaFoldDB" id="A0A3M7DX29"/>
<gene>
    <name evidence="11" type="ORF">D0863_06828</name>
</gene>
<dbReference type="PANTHER" id="PTHR11685">
    <property type="entry name" value="RBR FAMILY RING FINGER AND IBR DOMAIN-CONTAINING"/>
    <property type="match status" value="1"/>
</dbReference>
<protein>
    <recommendedName>
        <fullName evidence="2">RBR-type E3 ubiquitin transferase</fullName>
        <ecNumber evidence="2">2.3.2.31</ecNumber>
    </recommendedName>
</protein>
<name>A0A3M7DX29_HORWE</name>
<dbReference type="GO" id="GO:0061630">
    <property type="term" value="F:ubiquitin protein ligase activity"/>
    <property type="evidence" value="ECO:0007669"/>
    <property type="project" value="UniProtKB-EC"/>
</dbReference>
<comment type="catalytic activity">
    <reaction evidence="1">
        <text>[E2 ubiquitin-conjugating enzyme]-S-ubiquitinyl-L-cysteine + [acceptor protein]-L-lysine = [E2 ubiquitin-conjugating enzyme]-L-cysteine + [acceptor protein]-N(6)-ubiquitinyl-L-lysine.</text>
        <dbReference type="EC" id="2.3.2.31"/>
    </reaction>
</comment>
<dbReference type="InterPro" id="IPR002867">
    <property type="entry name" value="IBR_dom"/>
</dbReference>
<feature type="compositionally biased region" description="Polar residues" evidence="9">
    <location>
        <begin position="229"/>
        <end position="240"/>
    </location>
</feature>
<evidence type="ECO:0000256" key="6">
    <source>
        <dbReference type="ARBA" id="ARBA00022771"/>
    </source>
</evidence>
<evidence type="ECO:0000256" key="4">
    <source>
        <dbReference type="ARBA" id="ARBA00022723"/>
    </source>
</evidence>
<evidence type="ECO:0000259" key="10">
    <source>
        <dbReference type="PROSITE" id="PS51873"/>
    </source>
</evidence>
<dbReference type="Pfam" id="PF01485">
    <property type="entry name" value="IBR"/>
    <property type="match status" value="1"/>
</dbReference>
<reference evidence="11 12" key="1">
    <citation type="journal article" date="2018" name="BMC Genomics">
        <title>Genomic evidence for intraspecific hybridization in a clonal and extremely halotolerant yeast.</title>
        <authorList>
            <person name="Gostincar C."/>
            <person name="Stajich J.E."/>
            <person name="Zupancic J."/>
            <person name="Zalar P."/>
            <person name="Gunde-Cimerman N."/>
        </authorList>
    </citation>
    <scope>NUCLEOTIDE SEQUENCE [LARGE SCALE GENOMIC DNA]</scope>
    <source>
        <strain evidence="11 12">EXF-2682</strain>
    </source>
</reference>
<keyword evidence="3" id="KW-0808">Transferase</keyword>
<dbReference type="InterPro" id="IPR044066">
    <property type="entry name" value="TRIAD_supradom"/>
</dbReference>
<evidence type="ECO:0000256" key="3">
    <source>
        <dbReference type="ARBA" id="ARBA00022679"/>
    </source>
</evidence>
<dbReference type="VEuPathDB" id="FungiDB:BTJ68_05297"/>
<proteinExistence type="predicted"/>
<evidence type="ECO:0000313" key="11">
    <source>
        <dbReference type="EMBL" id="RMY68875.1"/>
    </source>
</evidence>
<accession>A0A3M7DX29</accession>
<feature type="domain" description="RING-type" evidence="10">
    <location>
        <begin position="9"/>
        <end position="224"/>
    </location>
</feature>
<evidence type="ECO:0000256" key="7">
    <source>
        <dbReference type="ARBA" id="ARBA00022786"/>
    </source>
</evidence>
<organism evidence="11 12">
    <name type="scientific">Hortaea werneckii</name>
    <name type="common">Black yeast</name>
    <name type="synonym">Cladosporium werneckii</name>
    <dbReference type="NCBI Taxonomy" id="91943"/>
    <lineage>
        <taxon>Eukaryota</taxon>
        <taxon>Fungi</taxon>
        <taxon>Dikarya</taxon>
        <taxon>Ascomycota</taxon>
        <taxon>Pezizomycotina</taxon>
        <taxon>Dothideomycetes</taxon>
        <taxon>Dothideomycetidae</taxon>
        <taxon>Mycosphaerellales</taxon>
        <taxon>Teratosphaeriaceae</taxon>
        <taxon>Hortaea</taxon>
    </lineage>
</organism>
<evidence type="ECO:0000256" key="5">
    <source>
        <dbReference type="ARBA" id="ARBA00022737"/>
    </source>
</evidence>
<evidence type="ECO:0000256" key="9">
    <source>
        <dbReference type="SAM" id="MobiDB-lite"/>
    </source>
</evidence>
<dbReference type="Proteomes" id="UP000269276">
    <property type="component" value="Unassembled WGS sequence"/>
</dbReference>